<sequence>MMELQRRGNFLLVDTFNAKIVCDQCRSKHLRCDRAIPSCHRCLGLKINCTRQKAGYENKVIHGLSRVGWKLKSRTFPPSTWAQLIQTNTTPITRFYLWKYLMPLVLLLPKPSEAADIMQISHTAIQPPPYSFETKLPLQLEYPINETNNYFSLATQTFFNSFNVTYPLFSKETFSARPRSVTLIKLLIQIGLERMPQTDQVRAAMLSNNLTLSDFDHLPNSLDTLQCFLLAQYGARHSWLIKIRFRIFCTINRLITLLGLHNIPSFSPQWLECTLALHLTNLGEYGLSVSQSIAWTKFIFVTTTSKHLHPHFFLRMRNHFPHLSDYIHYITSQTSYYSFTIILNIHIHYTQSKGNAASFSKLLQSHVKALYRSFQWGYSNLSRLTSSTHQLLIRQSQLVLVFRHNNNYLELMKLASHIPDNHQSSLSPNSITSKVNHYSQSGVDTAIHTLTLASTLTTTPFDLDYILVQIPSLAFIMAYFKSIKGYPNYSHQLFRAIIQARISIAQGTSHPFHAVKARSYLVFIDYFLKKQNIHFAKPSATLNP</sequence>
<protein>
    <submittedName>
        <fullName evidence="1">Uncharacterized protein</fullName>
    </submittedName>
</protein>
<name>A0ACC2TY67_9FUNG</name>
<organism evidence="1 2">
    <name type="scientific">Entomophthora muscae</name>
    <dbReference type="NCBI Taxonomy" id="34485"/>
    <lineage>
        <taxon>Eukaryota</taxon>
        <taxon>Fungi</taxon>
        <taxon>Fungi incertae sedis</taxon>
        <taxon>Zoopagomycota</taxon>
        <taxon>Entomophthoromycotina</taxon>
        <taxon>Entomophthoromycetes</taxon>
        <taxon>Entomophthorales</taxon>
        <taxon>Entomophthoraceae</taxon>
        <taxon>Entomophthora</taxon>
    </lineage>
</organism>
<proteinExistence type="predicted"/>
<dbReference type="Proteomes" id="UP001165960">
    <property type="component" value="Unassembled WGS sequence"/>
</dbReference>
<keyword evidence="2" id="KW-1185">Reference proteome</keyword>
<gene>
    <name evidence="1" type="ORF">DSO57_1034769</name>
</gene>
<accession>A0ACC2TY67</accession>
<comment type="caution">
    <text evidence="1">The sequence shown here is derived from an EMBL/GenBank/DDBJ whole genome shotgun (WGS) entry which is preliminary data.</text>
</comment>
<reference evidence="1" key="1">
    <citation type="submission" date="2022-04" db="EMBL/GenBank/DDBJ databases">
        <title>Genome of the entomopathogenic fungus Entomophthora muscae.</title>
        <authorList>
            <person name="Elya C."/>
            <person name="Lovett B.R."/>
            <person name="Lee E."/>
            <person name="Macias A.M."/>
            <person name="Hajek A.E."/>
            <person name="De Bivort B.L."/>
            <person name="Kasson M.T."/>
            <person name="De Fine Licht H.H."/>
            <person name="Stajich J.E."/>
        </authorList>
    </citation>
    <scope>NUCLEOTIDE SEQUENCE</scope>
    <source>
        <strain evidence="1">Berkeley</strain>
    </source>
</reference>
<evidence type="ECO:0000313" key="1">
    <source>
        <dbReference type="EMBL" id="KAJ9079503.1"/>
    </source>
</evidence>
<evidence type="ECO:0000313" key="2">
    <source>
        <dbReference type="Proteomes" id="UP001165960"/>
    </source>
</evidence>
<dbReference type="EMBL" id="QTSX02001715">
    <property type="protein sequence ID" value="KAJ9079503.1"/>
    <property type="molecule type" value="Genomic_DNA"/>
</dbReference>